<dbReference type="RefSeq" id="WP_023431446.1">
    <property type="nucleotide sequence ID" value="NZ_AWXZ01000017.1"/>
</dbReference>
<dbReference type="InterPro" id="IPR013766">
    <property type="entry name" value="Thioredoxin_domain"/>
</dbReference>
<protein>
    <submittedName>
        <fullName evidence="8">Cytochrome c-type biogenesis protein CcmG/DsbE, thiol:disulfide oxidoreductase</fullName>
    </submittedName>
</protein>
<dbReference type="PANTHER" id="PTHR42852">
    <property type="entry name" value="THIOL:DISULFIDE INTERCHANGE PROTEIN DSBE"/>
    <property type="match status" value="1"/>
</dbReference>
<organism evidence="8 9">
    <name type="scientific">Lutibaculum baratangense AMV1</name>
    <dbReference type="NCBI Taxonomy" id="631454"/>
    <lineage>
        <taxon>Bacteria</taxon>
        <taxon>Pseudomonadati</taxon>
        <taxon>Pseudomonadota</taxon>
        <taxon>Alphaproteobacteria</taxon>
        <taxon>Hyphomicrobiales</taxon>
        <taxon>Tepidamorphaceae</taxon>
        <taxon>Lutibaculum</taxon>
    </lineage>
</organism>
<dbReference type="InterPro" id="IPR013740">
    <property type="entry name" value="Redoxin"/>
</dbReference>
<keyword evidence="4" id="KW-1015">Disulfide bond</keyword>
<evidence type="ECO:0000256" key="1">
    <source>
        <dbReference type="ARBA" id="ARBA00004196"/>
    </source>
</evidence>
<name>V4RIQ3_9HYPH</name>
<dbReference type="EMBL" id="AWXZ01000017">
    <property type="protein sequence ID" value="ESR25966.1"/>
    <property type="molecule type" value="Genomic_DNA"/>
</dbReference>
<keyword evidence="6" id="KW-0472">Membrane</keyword>
<dbReference type="InterPro" id="IPR004799">
    <property type="entry name" value="Periplasmic_diS_OxRdtase_DsbE"/>
</dbReference>
<dbReference type="Proteomes" id="UP000017819">
    <property type="component" value="Unassembled WGS sequence"/>
</dbReference>
<comment type="subcellular location">
    <subcellularLocation>
        <location evidence="1">Cell envelope</location>
    </subcellularLocation>
</comment>
<dbReference type="eggNOG" id="COG0526">
    <property type="taxonomic scope" value="Bacteria"/>
</dbReference>
<dbReference type="Gene3D" id="3.40.30.10">
    <property type="entry name" value="Glutaredoxin"/>
    <property type="match status" value="1"/>
</dbReference>
<dbReference type="InterPro" id="IPR036249">
    <property type="entry name" value="Thioredoxin-like_sf"/>
</dbReference>
<comment type="caution">
    <text evidence="8">The sequence shown here is derived from an EMBL/GenBank/DDBJ whole genome shotgun (WGS) entry which is preliminary data.</text>
</comment>
<keyword evidence="5" id="KW-0676">Redox-active center</keyword>
<keyword evidence="9" id="KW-1185">Reference proteome</keyword>
<proteinExistence type="inferred from homology"/>
<dbReference type="STRING" id="631454.N177_1301"/>
<evidence type="ECO:0000256" key="3">
    <source>
        <dbReference type="ARBA" id="ARBA00022748"/>
    </source>
</evidence>
<dbReference type="AlphaFoldDB" id="V4RIQ3"/>
<keyword evidence="3" id="KW-0201">Cytochrome c-type biogenesis</keyword>
<dbReference type="GO" id="GO:0030288">
    <property type="term" value="C:outer membrane-bounded periplasmic space"/>
    <property type="evidence" value="ECO:0007669"/>
    <property type="project" value="InterPro"/>
</dbReference>
<dbReference type="InterPro" id="IPR017937">
    <property type="entry name" value="Thioredoxin_CS"/>
</dbReference>
<dbReference type="PROSITE" id="PS00194">
    <property type="entry name" value="THIOREDOXIN_1"/>
    <property type="match status" value="1"/>
</dbReference>
<dbReference type="PATRIC" id="fig|631454.5.peg.1286"/>
<reference evidence="8 9" key="1">
    <citation type="journal article" date="2014" name="Genome Announc.">
        <title>Draft Genome Sequence of Lutibaculum baratangense Strain AMV1T, Isolated from a Mud Volcano in Andamans, India.</title>
        <authorList>
            <person name="Singh A."/>
            <person name="Sreenivas A."/>
            <person name="Sathyanarayana Reddy G."/>
            <person name="Pinnaka A.K."/>
            <person name="Shivaji S."/>
        </authorList>
    </citation>
    <scope>NUCLEOTIDE SEQUENCE [LARGE SCALE GENOMIC DNA]</scope>
    <source>
        <strain evidence="8 9">AMV1</strain>
    </source>
</reference>
<dbReference type="InterPro" id="IPR050553">
    <property type="entry name" value="Thioredoxin_ResA/DsbE_sf"/>
</dbReference>
<sequence length="201" mass="21762">MTDTTERSQTGGRRWILRVALIAPLAVFLGLAGLFYVRLYSGDPSVIPSALIGNEVPQFELAALPGLSGPGGPVPGFSSADLRQGEVSIVNVWASWCVPCRDEHPIVAQLAEDGRFRVYGLNYKDRPENARRFLGQLGNPFDAVGVDGNGRVGIDWGVYGVPETFVVDGRGRITYKHVGPLTPQSLEQRLMPEIEKALSAS</sequence>
<feature type="transmembrane region" description="Helical" evidence="6">
    <location>
        <begin position="15"/>
        <end position="37"/>
    </location>
</feature>
<keyword evidence="6" id="KW-1133">Transmembrane helix</keyword>
<dbReference type="OrthoDB" id="9799347at2"/>
<dbReference type="GO" id="GO:0015036">
    <property type="term" value="F:disulfide oxidoreductase activity"/>
    <property type="evidence" value="ECO:0007669"/>
    <property type="project" value="InterPro"/>
</dbReference>
<evidence type="ECO:0000256" key="2">
    <source>
        <dbReference type="ARBA" id="ARBA00007758"/>
    </source>
</evidence>
<evidence type="ECO:0000256" key="5">
    <source>
        <dbReference type="ARBA" id="ARBA00023284"/>
    </source>
</evidence>
<evidence type="ECO:0000259" key="7">
    <source>
        <dbReference type="PROSITE" id="PS51352"/>
    </source>
</evidence>
<comment type="similarity">
    <text evidence="2">Belongs to the thioredoxin family. DsbE subfamily.</text>
</comment>
<evidence type="ECO:0000256" key="6">
    <source>
        <dbReference type="SAM" id="Phobius"/>
    </source>
</evidence>
<dbReference type="Pfam" id="PF08534">
    <property type="entry name" value="Redoxin"/>
    <property type="match status" value="1"/>
</dbReference>
<dbReference type="GO" id="GO:0017004">
    <property type="term" value="P:cytochrome complex assembly"/>
    <property type="evidence" value="ECO:0007669"/>
    <property type="project" value="UniProtKB-KW"/>
</dbReference>
<keyword evidence="6" id="KW-0812">Transmembrane</keyword>
<feature type="domain" description="Thioredoxin" evidence="7">
    <location>
        <begin position="50"/>
        <end position="195"/>
    </location>
</feature>
<evidence type="ECO:0000313" key="8">
    <source>
        <dbReference type="EMBL" id="ESR25966.1"/>
    </source>
</evidence>
<accession>V4RIQ3</accession>
<dbReference type="NCBIfam" id="TIGR00385">
    <property type="entry name" value="dsbE"/>
    <property type="match status" value="1"/>
</dbReference>
<dbReference type="PROSITE" id="PS51352">
    <property type="entry name" value="THIOREDOXIN_2"/>
    <property type="match status" value="1"/>
</dbReference>
<dbReference type="SUPFAM" id="SSF52833">
    <property type="entry name" value="Thioredoxin-like"/>
    <property type="match status" value="1"/>
</dbReference>
<dbReference type="PANTHER" id="PTHR42852:SF6">
    <property type="entry name" value="THIOL:DISULFIDE INTERCHANGE PROTEIN DSBE"/>
    <property type="match status" value="1"/>
</dbReference>
<evidence type="ECO:0000256" key="4">
    <source>
        <dbReference type="ARBA" id="ARBA00023157"/>
    </source>
</evidence>
<gene>
    <name evidence="8" type="ORF">N177_1301</name>
</gene>
<evidence type="ECO:0000313" key="9">
    <source>
        <dbReference type="Proteomes" id="UP000017819"/>
    </source>
</evidence>
<dbReference type="CDD" id="cd03010">
    <property type="entry name" value="TlpA_like_DsbE"/>
    <property type="match status" value="1"/>
</dbReference>